<protein>
    <recommendedName>
        <fullName evidence="3">2-nitropropane dioxygenase</fullName>
    </recommendedName>
</protein>
<accession>A0ABP4S5H9</accession>
<gene>
    <name evidence="1" type="ORF">GCM10009807_05410</name>
</gene>
<organism evidence="1 2">
    <name type="scientific">Microbacterium lacus</name>
    <dbReference type="NCBI Taxonomy" id="415217"/>
    <lineage>
        <taxon>Bacteria</taxon>
        <taxon>Bacillati</taxon>
        <taxon>Actinomycetota</taxon>
        <taxon>Actinomycetes</taxon>
        <taxon>Micrococcales</taxon>
        <taxon>Microbacteriaceae</taxon>
        <taxon>Microbacterium</taxon>
    </lineage>
</organism>
<proteinExistence type="predicted"/>
<keyword evidence="2" id="KW-1185">Reference proteome</keyword>
<evidence type="ECO:0000313" key="1">
    <source>
        <dbReference type="EMBL" id="GAA1664177.1"/>
    </source>
</evidence>
<evidence type="ECO:0000313" key="2">
    <source>
        <dbReference type="Proteomes" id="UP001500596"/>
    </source>
</evidence>
<comment type="caution">
    <text evidence="1">The sequence shown here is derived from an EMBL/GenBank/DDBJ whole genome shotgun (WGS) entry which is preliminary data.</text>
</comment>
<dbReference type="EMBL" id="BAAAPK010000001">
    <property type="protein sequence ID" value="GAA1664177.1"/>
    <property type="molecule type" value="Genomic_DNA"/>
</dbReference>
<sequence>METAIPLSVRLRIGRAAVQTIAGRAGVDVLHIKGDAVDPSLRPDVQGGTDIDVLIRPAHVPAMDRALRAYGWTLYSTFANGSPFAHAQTYTHPVWGYVDVHRLFPGIGREAGSAFELLWQDRGSAVFAETDCAVPSVTAQATVLVLNAARGRSDALEDLRRVWFDADEHARARIDALVTELDARTAFDAAIGQLERHRGERDYRLWKAVSENGTRLAEWRGRLAAARTLRARVLLVAKAPLVNTEHLAHELGRRPRAGDVLVEFFARPARGVREVLRRRGDGS</sequence>
<dbReference type="Proteomes" id="UP001500596">
    <property type="component" value="Unassembled WGS sequence"/>
</dbReference>
<dbReference type="RefSeq" id="WP_344051348.1">
    <property type="nucleotide sequence ID" value="NZ_BAAAPK010000001.1"/>
</dbReference>
<name>A0ABP4S5H9_9MICO</name>
<reference evidence="2" key="1">
    <citation type="journal article" date="2019" name="Int. J. Syst. Evol. Microbiol.">
        <title>The Global Catalogue of Microorganisms (GCM) 10K type strain sequencing project: providing services to taxonomists for standard genome sequencing and annotation.</title>
        <authorList>
            <consortium name="The Broad Institute Genomics Platform"/>
            <consortium name="The Broad Institute Genome Sequencing Center for Infectious Disease"/>
            <person name="Wu L."/>
            <person name="Ma J."/>
        </authorList>
    </citation>
    <scope>NUCLEOTIDE SEQUENCE [LARGE SCALE GENOMIC DNA]</scope>
    <source>
        <strain evidence="2">JCM 15575</strain>
    </source>
</reference>
<evidence type="ECO:0008006" key="3">
    <source>
        <dbReference type="Google" id="ProtNLM"/>
    </source>
</evidence>